<feature type="domain" description="FHA" evidence="2">
    <location>
        <begin position="171"/>
        <end position="220"/>
    </location>
</feature>
<dbReference type="PROSITE" id="PS50006">
    <property type="entry name" value="FHA_DOMAIN"/>
    <property type="match status" value="1"/>
</dbReference>
<dbReference type="InterPro" id="IPR008984">
    <property type="entry name" value="SMAD_FHA_dom_sf"/>
</dbReference>
<evidence type="ECO:0000256" key="1">
    <source>
        <dbReference type="SAM" id="MobiDB-lite"/>
    </source>
</evidence>
<dbReference type="InterPro" id="IPR000253">
    <property type="entry name" value="FHA_dom"/>
</dbReference>
<organism evidence="3">
    <name type="scientific">uncultured Thermomicrobiales bacterium</name>
    <dbReference type="NCBI Taxonomy" id="1645740"/>
    <lineage>
        <taxon>Bacteria</taxon>
        <taxon>Pseudomonadati</taxon>
        <taxon>Thermomicrobiota</taxon>
        <taxon>Thermomicrobia</taxon>
        <taxon>Thermomicrobiales</taxon>
        <taxon>environmental samples</taxon>
    </lineage>
</organism>
<dbReference type="Gene3D" id="3.30.2320.60">
    <property type="entry name" value="FhaA, phosphopeptide-binding domain (DUF3662)"/>
    <property type="match status" value="1"/>
</dbReference>
<gene>
    <name evidence="3" type="ORF">AVDCRST_MAG59-1595</name>
</gene>
<dbReference type="SUPFAM" id="SSF49879">
    <property type="entry name" value="SMAD/FHA domain"/>
    <property type="match status" value="1"/>
</dbReference>
<reference evidence="3" key="1">
    <citation type="submission" date="2020-02" db="EMBL/GenBank/DDBJ databases">
        <authorList>
            <person name="Meier V. D."/>
        </authorList>
    </citation>
    <scope>NUCLEOTIDE SEQUENCE</scope>
    <source>
        <strain evidence="3">AVDCRST_MAG59</strain>
    </source>
</reference>
<dbReference type="Pfam" id="PF16697">
    <property type="entry name" value="Yop-YscD_cpl"/>
    <property type="match status" value="1"/>
</dbReference>
<dbReference type="InterPro" id="IPR032030">
    <property type="entry name" value="YscD_cytoplasmic_dom"/>
</dbReference>
<feature type="region of interest" description="Disordered" evidence="1">
    <location>
        <begin position="122"/>
        <end position="147"/>
    </location>
</feature>
<dbReference type="CDD" id="cd00060">
    <property type="entry name" value="FHA"/>
    <property type="match status" value="1"/>
</dbReference>
<sequence>MSVLDRFEAACERLVEGSVGRLFRSTVQPAEIGRKLEKTMAANLVVSVDATLVPNDLTVALNPADFAPFAGYAPALGRQLETWLGEVAAKRSWTMVDRVRVRIEPVESVRRREIRVSAVIATVPPPTDDGSPPAPRAMDPMPPRGRPDGLRLRVLTGPQRGQDVLVRPPAATVGRAPDNDIVLVADDISRHHARLELGRGGAKVVDLRSRNGTTLNGQPVTGAAFGPGDELGFGSVAVAVLAVNGERPGR</sequence>
<name>A0A6J4UFA2_9BACT</name>
<protein>
    <recommendedName>
        <fullName evidence="2">FHA domain-containing protein</fullName>
    </recommendedName>
</protein>
<accession>A0A6J4UFA2</accession>
<dbReference type="AlphaFoldDB" id="A0A6J4UFA2"/>
<dbReference type="Pfam" id="PF12401">
    <property type="entry name" value="FhaA_N"/>
    <property type="match status" value="1"/>
</dbReference>
<dbReference type="EMBL" id="CADCWF010000098">
    <property type="protein sequence ID" value="CAA9549099.1"/>
    <property type="molecule type" value="Genomic_DNA"/>
</dbReference>
<dbReference type="Gene3D" id="2.60.200.20">
    <property type="match status" value="1"/>
</dbReference>
<dbReference type="PANTHER" id="PTHR23308">
    <property type="entry name" value="NUCLEAR INHIBITOR OF PROTEIN PHOSPHATASE-1"/>
    <property type="match status" value="1"/>
</dbReference>
<proteinExistence type="predicted"/>
<feature type="compositionally biased region" description="Pro residues" evidence="1">
    <location>
        <begin position="123"/>
        <end position="144"/>
    </location>
</feature>
<dbReference type="SMART" id="SM00240">
    <property type="entry name" value="FHA"/>
    <property type="match status" value="1"/>
</dbReference>
<evidence type="ECO:0000313" key="3">
    <source>
        <dbReference type="EMBL" id="CAA9549099.1"/>
    </source>
</evidence>
<dbReference type="InterPro" id="IPR050923">
    <property type="entry name" value="Cell_Proc_Reg/RNA_Proc"/>
</dbReference>
<dbReference type="InterPro" id="IPR022128">
    <property type="entry name" value="FhaA_N"/>
</dbReference>
<evidence type="ECO:0000259" key="2">
    <source>
        <dbReference type="PROSITE" id="PS50006"/>
    </source>
</evidence>
<dbReference type="InterPro" id="IPR042287">
    <property type="entry name" value="FhaA_N_sf"/>
</dbReference>